<accession>A0A256L9V1</accession>
<sequence>MAEFKRVVITRKGQALMAKLMSGSGTTHFTAIKVSDSSFNDDQLEGLTSIGNVRQTVEISKVDRTNNVAAEVEGAISNTNLTVGYYMRTLGLYAQDPDEGEILYAVTIASQAGYMPPFNGKTTSGAFFRITTTIGNADNLNVQVNPSAVATIGEINDLQKQIDAMKKVDTGLDNRVKVLENSAFVPYQRFTNADDAKRWSERTHGLAEVVDS</sequence>
<dbReference type="Pfam" id="PF12571">
    <property type="entry name" value="Phage_tail_fib"/>
    <property type="match status" value="1"/>
</dbReference>
<dbReference type="EMBL" id="NGNV01000055">
    <property type="protein sequence ID" value="OYR87188.1"/>
    <property type="molecule type" value="Genomic_DNA"/>
</dbReference>
<reference evidence="3 4" key="1">
    <citation type="submission" date="2017-04" db="EMBL/GenBank/DDBJ databases">
        <authorList>
            <person name="Afonso C.L."/>
            <person name="Miller P.J."/>
            <person name="Scott M.A."/>
            <person name="Spackman E."/>
            <person name="Goraichik I."/>
            <person name="Dimitrov K.M."/>
            <person name="Suarez D.L."/>
            <person name="Swayne D.E."/>
        </authorList>
    </citation>
    <scope>NUCLEOTIDE SEQUENCE [LARGE SCALE GENOMIC DNA]</scope>
    <source>
        <strain evidence="3 4">609q</strain>
    </source>
</reference>
<name>A0A256L9V1_9LACO</name>
<evidence type="ECO:0000313" key="3">
    <source>
        <dbReference type="EMBL" id="OYR90060.1"/>
    </source>
</evidence>
<dbReference type="Proteomes" id="UP000216316">
    <property type="component" value="Unassembled WGS sequence"/>
</dbReference>
<dbReference type="Proteomes" id="UP000215828">
    <property type="component" value="Unassembled WGS sequence"/>
</dbReference>
<feature type="domain" description="Phage tail fibre protein N-terminal" evidence="1">
    <location>
        <begin position="6"/>
        <end position="149"/>
    </location>
</feature>
<keyword evidence="5" id="KW-1185">Reference proteome</keyword>
<dbReference type="AlphaFoldDB" id="A0A256L9V1"/>
<evidence type="ECO:0000259" key="1">
    <source>
        <dbReference type="Pfam" id="PF12571"/>
    </source>
</evidence>
<comment type="caution">
    <text evidence="3">The sequence shown here is derived from an EMBL/GenBank/DDBJ whole genome shotgun (WGS) entry which is preliminary data.</text>
</comment>
<reference evidence="2" key="2">
    <citation type="submission" date="2017-05" db="EMBL/GenBank/DDBJ databases">
        <authorList>
            <person name="Lin X.B."/>
            <person name="Stothard P."/>
            <person name="Tasseva G."/>
            <person name="Walter J."/>
        </authorList>
    </citation>
    <scope>NUCLEOTIDE SEQUENCE</scope>
    <source>
        <strain evidence="2">609u</strain>
    </source>
</reference>
<reference evidence="4 5" key="3">
    <citation type="submission" date="2017-09" db="EMBL/GenBank/DDBJ databases">
        <title>Tripartite evolution among Lactobacillus johnsonii, Lactobacillus taiwanensis, Lactobacillus reuteri and their rodent host.</title>
        <authorList>
            <person name="Wang T."/>
            <person name="Knowles S."/>
            <person name="Cheng C."/>
        </authorList>
    </citation>
    <scope>NUCLEOTIDE SEQUENCE [LARGE SCALE GENOMIC DNA]</scope>
    <source>
        <strain evidence="3 4">609q</strain>
        <strain evidence="2 5">609u</strain>
    </source>
</reference>
<evidence type="ECO:0000313" key="2">
    <source>
        <dbReference type="EMBL" id="OYR87188.1"/>
    </source>
</evidence>
<gene>
    <name evidence="2" type="ORF">CBF53_09395</name>
    <name evidence="3" type="ORF">CBF70_10455</name>
</gene>
<protein>
    <recommendedName>
        <fullName evidence="1">Phage tail fibre protein N-terminal domain-containing protein</fullName>
    </recommendedName>
</protein>
<organism evidence="3 4">
    <name type="scientific">Lactobacillus taiwanensis</name>
    <dbReference type="NCBI Taxonomy" id="508451"/>
    <lineage>
        <taxon>Bacteria</taxon>
        <taxon>Bacillati</taxon>
        <taxon>Bacillota</taxon>
        <taxon>Bacilli</taxon>
        <taxon>Lactobacillales</taxon>
        <taxon>Lactobacillaceae</taxon>
        <taxon>Lactobacillus</taxon>
    </lineage>
</organism>
<evidence type="ECO:0000313" key="5">
    <source>
        <dbReference type="Proteomes" id="UP000216316"/>
    </source>
</evidence>
<dbReference type="InterPro" id="IPR022225">
    <property type="entry name" value="Phage_tail_fibre_N"/>
</dbReference>
<dbReference type="RefSeq" id="WP_094496183.1">
    <property type="nucleotide sequence ID" value="NZ_NGNV01000055.1"/>
</dbReference>
<dbReference type="EMBL" id="NGNX01000062">
    <property type="protein sequence ID" value="OYR90060.1"/>
    <property type="molecule type" value="Genomic_DNA"/>
</dbReference>
<proteinExistence type="predicted"/>
<evidence type="ECO:0000313" key="4">
    <source>
        <dbReference type="Proteomes" id="UP000215828"/>
    </source>
</evidence>